<feature type="domain" description="Ribophorin II N-terminal" evidence="14">
    <location>
        <begin position="34"/>
        <end position="271"/>
    </location>
</feature>
<comment type="subcellular location">
    <subcellularLocation>
        <location evidence="2 12">Endoplasmic reticulum membrane</location>
        <topology evidence="2 12">Multi-pass membrane protein</topology>
    </subcellularLocation>
</comment>
<keyword evidence="6 12" id="KW-0812">Transmembrane</keyword>
<comment type="subunit">
    <text evidence="11">Component of the oligosaccharyltransferase (OST) complex. OST exists in two different complex forms which contain common core subunits RPN1, RPN2, OST48, OST4, DAD1 and TMEM258, either STT3A or STT3B as catalytic subunits, and form-specific accessory subunits. STT3A complex assembly occurs through the formation of 3 subcomplexes. Subcomplex 1 contains RPN1 and TMEM258, subcomplex 2 contains the STT3A-specific subunits STT3A, DC2/OSTC, and KCP2 as well as the core subunit OST4, and subcomplex 3 contains RPN2, DAD1, and OST48. The STT3A complex can form stable complexes with the Sec61 complex or with both the Sec61 and TRAP complexes. Interacts with DDI2. Interacts with TMEM35A/NACHO.</text>
</comment>
<evidence type="ECO:0000256" key="1">
    <source>
        <dbReference type="ARBA" id="ARBA00002791"/>
    </source>
</evidence>
<dbReference type="PANTHER" id="PTHR12640">
    <property type="entry name" value="RIBOPHORIN II"/>
    <property type="match status" value="1"/>
</dbReference>
<dbReference type="InterPro" id="IPR056790">
    <property type="entry name" value="Ribophorin_II_C"/>
</dbReference>
<feature type="transmembrane region" description="Helical" evidence="12">
    <location>
        <begin position="686"/>
        <end position="707"/>
    </location>
</feature>
<feature type="transmembrane region" description="Helical" evidence="12">
    <location>
        <begin position="626"/>
        <end position="651"/>
    </location>
</feature>
<dbReference type="Pfam" id="PF25147">
    <property type="entry name" value="Ribophorin_II_C"/>
    <property type="match status" value="1"/>
</dbReference>
<evidence type="ECO:0000256" key="8">
    <source>
        <dbReference type="ARBA" id="ARBA00022824"/>
    </source>
</evidence>
<evidence type="ECO:0000256" key="4">
    <source>
        <dbReference type="ARBA" id="ARBA00009038"/>
    </source>
</evidence>
<evidence type="ECO:0000256" key="3">
    <source>
        <dbReference type="ARBA" id="ARBA00004922"/>
    </source>
</evidence>
<feature type="transmembrane region" description="Helical" evidence="12">
    <location>
        <begin position="663"/>
        <end position="680"/>
    </location>
</feature>
<feature type="compositionally biased region" description="Polar residues" evidence="13">
    <location>
        <begin position="578"/>
        <end position="588"/>
    </location>
</feature>
<keyword evidence="17" id="KW-1185">Reference proteome</keyword>
<protein>
    <recommendedName>
        <fullName evidence="5 12">Dolichyl-diphosphooligosaccharide--protein glycosyltransferase subunit 2</fullName>
    </recommendedName>
    <alternativeName>
        <fullName evidence="12">Ribophorin-2</fullName>
    </alternativeName>
</protein>
<evidence type="ECO:0000256" key="2">
    <source>
        <dbReference type="ARBA" id="ARBA00004477"/>
    </source>
</evidence>
<feature type="signal peptide" evidence="12">
    <location>
        <begin position="1"/>
        <end position="22"/>
    </location>
</feature>
<dbReference type="WBParaSite" id="TREG1_134400.1">
    <property type="protein sequence ID" value="TREG1_134400.1"/>
    <property type="gene ID" value="TREG1_134400"/>
</dbReference>
<feature type="domain" description="Ribophorin II C-terminal" evidence="16">
    <location>
        <begin position="616"/>
        <end position="709"/>
    </location>
</feature>
<evidence type="ECO:0000256" key="9">
    <source>
        <dbReference type="ARBA" id="ARBA00022989"/>
    </source>
</evidence>
<comment type="pathway">
    <text evidence="3 12">Protein modification; protein glycosylation.</text>
</comment>
<dbReference type="InterPro" id="IPR008814">
    <property type="entry name" value="Swp1"/>
</dbReference>
<feature type="domain" description="Ribophorin II third" evidence="15">
    <location>
        <begin position="423"/>
        <end position="560"/>
    </location>
</feature>
<dbReference type="InterPro" id="IPR055374">
    <property type="entry name" value="Ribophorin_II_3rd"/>
</dbReference>
<feature type="chain" id="PRO_5041518712" description="Dolichyl-diphosphooligosaccharide--protein glycosyltransferase subunit 2" evidence="12">
    <location>
        <begin position="23"/>
        <end position="739"/>
    </location>
</feature>
<dbReference type="AlphaFoldDB" id="A0AA85J7K9"/>
<dbReference type="PANTHER" id="PTHR12640:SF0">
    <property type="entry name" value="DOLICHYL-DIPHOSPHOOLIGOSACCHARIDE--PROTEIN GLYCOSYLTRANSFERASE SUBUNIT 2"/>
    <property type="match status" value="1"/>
</dbReference>
<evidence type="ECO:0000256" key="10">
    <source>
        <dbReference type="ARBA" id="ARBA00023136"/>
    </source>
</evidence>
<name>A0AA85J7K9_TRIRE</name>
<comment type="function">
    <text evidence="1 12">Subunit of the oligosaccharyl transferase (OST) complex that catalyzes the initial transfer of a defined glycan (Glc(3)Man(9)GlcNAc(2) in eukaryotes) from the lipid carrier dolichol-pyrophosphate to an asparagine residue within an Asn-X-Ser/Thr consensus motif in nascent polypeptide chains, the first step in protein N-glycosylation. N-glycosylation occurs cotranslationally and the complex associates with the Sec61 complex at the channel-forming translocon complex that mediates protein translocation across the endoplasmic reticulum (ER). All subunits are required for a maximal enzyme activity.</text>
</comment>
<evidence type="ECO:0000313" key="18">
    <source>
        <dbReference type="WBParaSite" id="TREG1_134400.1"/>
    </source>
</evidence>
<dbReference type="GO" id="GO:0006487">
    <property type="term" value="P:protein N-linked glycosylation"/>
    <property type="evidence" value="ECO:0007669"/>
    <property type="project" value="UniProtKB-UniRule"/>
</dbReference>
<organism evidence="17 18">
    <name type="scientific">Trichobilharzia regenti</name>
    <name type="common">Nasal bird schistosome</name>
    <dbReference type="NCBI Taxonomy" id="157069"/>
    <lineage>
        <taxon>Eukaryota</taxon>
        <taxon>Metazoa</taxon>
        <taxon>Spiralia</taxon>
        <taxon>Lophotrochozoa</taxon>
        <taxon>Platyhelminthes</taxon>
        <taxon>Trematoda</taxon>
        <taxon>Digenea</taxon>
        <taxon>Strigeidida</taxon>
        <taxon>Schistosomatoidea</taxon>
        <taxon>Schistosomatidae</taxon>
        <taxon>Trichobilharzia</taxon>
    </lineage>
</organism>
<evidence type="ECO:0000313" key="17">
    <source>
        <dbReference type="Proteomes" id="UP000050795"/>
    </source>
</evidence>
<dbReference type="InterPro" id="IPR055373">
    <property type="entry name" value="Ribophorin_II_N"/>
</dbReference>
<dbReference type="GO" id="GO:0008250">
    <property type="term" value="C:oligosaccharyltransferase complex"/>
    <property type="evidence" value="ECO:0007669"/>
    <property type="project" value="UniProtKB-UniRule"/>
</dbReference>
<accession>A0AA85J7K9</accession>
<keyword evidence="8 12" id="KW-0256">Endoplasmic reticulum</keyword>
<evidence type="ECO:0000256" key="7">
    <source>
        <dbReference type="ARBA" id="ARBA00022729"/>
    </source>
</evidence>
<evidence type="ECO:0000256" key="6">
    <source>
        <dbReference type="ARBA" id="ARBA00022692"/>
    </source>
</evidence>
<evidence type="ECO:0000256" key="12">
    <source>
        <dbReference type="RuleBase" id="RU366029"/>
    </source>
</evidence>
<evidence type="ECO:0000259" key="15">
    <source>
        <dbReference type="Pfam" id="PF23860"/>
    </source>
</evidence>
<dbReference type="Proteomes" id="UP000050795">
    <property type="component" value="Unassembled WGS sequence"/>
</dbReference>
<evidence type="ECO:0000256" key="5">
    <source>
        <dbReference type="ARBA" id="ARBA00017612"/>
    </source>
</evidence>
<dbReference type="Pfam" id="PF23860">
    <property type="entry name" value="Ribophorin_II_3rd"/>
    <property type="match status" value="1"/>
</dbReference>
<reference evidence="18" key="2">
    <citation type="submission" date="2023-11" db="UniProtKB">
        <authorList>
            <consortium name="WormBaseParasite"/>
        </authorList>
    </citation>
    <scope>IDENTIFICATION</scope>
</reference>
<proteinExistence type="inferred from homology"/>
<keyword evidence="10 12" id="KW-0472">Membrane</keyword>
<evidence type="ECO:0000259" key="14">
    <source>
        <dbReference type="Pfam" id="PF05817"/>
    </source>
</evidence>
<dbReference type="Pfam" id="PF05817">
    <property type="entry name" value="Ribophorin_II"/>
    <property type="match status" value="1"/>
</dbReference>
<feature type="region of interest" description="Disordered" evidence="13">
    <location>
        <begin position="578"/>
        <end position="606"/>
    </location>
</feature>
<evidence type="ECO:0000256" key="13">
    <source>
        <dbReference type="SAM" id="MobiDB-lite"/>
    </source>
</evidence>
<reference evidence="17" key="1">
    <citation type="submission" date="2022-06" db="EMBL/GenBank/DDBJ databases">
        <authorList>
            <person name="Berger JAMES D."/>
            <person name="Berger JAMES D."/>
        </authorList>
    </citation>
    <scope>NUCLEOTIDE SEQUENCE [LARGE SCALE GENOMIC DNA]</scope>
</reference>
<evidence type="ECO:0000256" key="11">
    <source>
        <dbReference type="ARBA" id="ARBA00046750"/>
    </source>
</evidence>
<comment type="similarity">
    <text evidence="4 12">Belongs to the SWP1 family.</text>
</comment>
<evidence type="ECO:0000259" key="16">
    <source>
        <dbReference type="Pfam" id="PF25147"/>
    </source>
</evidence>
<sequence length="739" mass="80879">MVGQLIVPFLLAYFSLIEDALTAENNPAFIGYVTVKDKSHFRTVFEKQINRSPTNPSELYHAILGLHSLGEKIPNIDAICSALNKPVKNPDLAFYASMGQKILGSAKCKVSIQEVEKLSKQLLAQDITVENLYFIISSMKNLGIKIDANQVTSIVNKLKAKDNSPTTIAFILQILPQLGLTKTVMDGYASGMNDILDQADEVNGNQLFYEKGLYTTSLVAKGIVEFVNVYGEIPKAVEGKLVKLFNYLYARRQVTNTRAAAHMAAAFKALADSTVMMPIVVEPSVNMNDELNLAIPSEFSVDRANPNLNLRLKHLWTGVYIKPSEFTLKAHGLYNLVNKKIDENQVLVGPTDRGDFKQDDKNNIFQVSLLPDPKSTATPSPGYYALEISAVSKKAGDRRKLLGLTNVQVPLRVITEAKVGQTTVTIMDTAHERHIADISLTPGQTHKASTASGAINLDVGQQITLDLHLTDGSSSSHTQLTAHQVFVQLTHQKTLQAITYTCSEIIKDKQTGKKNYQLFLDPDASAAEFDYLSGVYKAELIVGDSLIKTPLIWHMFDLDLHFVGEAGDETKRRIAQATDVSRQQSSSPAALKRASNPNAIIGSGPTSAKPEIEHMFRAPEKRAPPFLALSFTVLCLLPLLGLLIAWMVIGFNVSNFKVSISNIVFHAGLISIFYLYFVYWCRLDMFTTLGYLSILGIPTFLAGNSVLRAQVIAKQTAGAGGSSSTSAAATNLHTANVKK</sequence>
<keyword evidence="9 12" id="KW-1133">Transmembrane helix</keyword>
<keyword evidence="7 12" id="KW-0732">Signal</keyword>